<keyword evidence="17" id="KW-1185">Reference proteome</keyword>
<dbReference type="InterPro" id="IPR011494">
    <property type="entry name" value="HIRA-like_C"/>
</dbReference>
<evidence type="ECO:0000256" key="13">
    <source>
        <dbReference type="SAM" id="Phobius"/>
    </source>
</evidence>
<evidence type="ECO:0000256" key="8">
    <source>
        <dbReference type="ARBA" id="ARBA00023163"/>
    </source>
</evidence>
<feature type="repeat" description="WD" evidence="10">
    <location>
        <begin position="70"/>
        <end position="101"/>
    </location>
</feature>
<gene>
    <name evidence="16" type="ORF">PPACK8108_LOCUS4350</name>
</gene>
<evidence type="ECO:0000256" key="1">
    <source>
        <dbReference type="ARBA" id="ARBA00004123"/>
    </source>
</evidence>
<comment type="function">
    <text evidence="11">Required for replication-independent chromatin assembly and for the periodic repression of histone gene transcription during the cell cycle.</text>
</comment>
<dbReference type="GO" id="GO:0031491">
    <property type="term" value="F:nucleosome binding"/>
    <property type="evidence" value="ECO:0007669"/>
    <property type="project" value="TreeGrafter"/>
</dbReference>
<dbReference type="SUPFAM" id="SSF50969">
    <property type="entry name" value="YVTN repeat-like/Quinoprotein amine dehydrogenase"/>
    <property type="match status" value="1"/>
</dbReference>
<dbReference type="InterPro" id="IPR001680">
    <property type="entry name" value="WD40_rpt"/>
</dbReference>
<feature type="domain" description="CAF1B/HIR1 beta-propeller" evidence="15">
    <location>
        <begin position="23"/>
        <end position="353"/>
    </location>
</feature>
<protein>
    <recommendedName>
        <fullName evidence="11">Protein HIR</fullName>
    </recommendedName>
</protein>
<dbReference type="PANTHER" id="PTHR13831:SF0">
    <property type="entry name" value="PROTEIN HIRA"/>
    <property type="match status" value="1"/>
</dbReference>
<feature type="repeat" description="WD" evidence="10">
    <location>
        <begin position="171"/>
        <end position="202"/>
    </location>
</feature>
<feature type="region of interest" description="Disordered" evidence="12">
    <location>
        <begin position="395"/>
        <end position="437"/>
    </location>
</feature>
<keyword evidence="7 11" id="KW-0805">Transcription regulation</keyword>
<comment type="similarity">
    <text evidence="2 11">Belongs to the WD repeat HIR1 family.</text>
</comment>
<feature type="transmembrane region" description="Helical" evidence="13">
    <location>
        <begin position="588"/>
        <end position="608"/>
    </location>
</feature>
<feature type="repeat" description="WD" evidence="10">
    <location>
        <begin position="14"/>
        <end position="46"/>
    </location>
</feature>
<keyword evidence="13" id="KW-0812">Transmembrane</keyword>
<evidence type="ECO:0000259" key="14">
    <source>
        <dbReference type="Pfam" id="PF07569"/>
    </source>
</evidence>
<dbReference type="InterPro" id="IPR015943">
    <property type="entry name" value="WD40/YVTN_repeat-like_dom_sf"/>
</dbReference>
<keyword evidence="13" id="KW-0472">Membrane</keyword>
<dbReference type="GO" id="GO:0000417">
    <property type="term" value="C:HIR complex"/>
    <property type="evidence" value="ECO:0007669"/>
    <property type="project" value="TreeGrafter"/>
</dbReference>
<dbReference type="Proteomes" id="UP001153365">
    <property type="component" value="Unassembled WGS sequence"/>
</dbReference>
<keyword evidence="5 11" id="KW-0677">Repeat</keyword>
<keyword evidence="3 11" id="KW-0678">Repressor</keyword>
<dbReference type="InterPro" id="IPR011044">
    <property type="entry name" value="Quino_amine_DH_bsu"/>
</dbReference>
<proteinExistence type="inferred from homology"/>
<dbReference type="Pfam" id="PF07569">
    <property type="entry name" value="Hira"/>
    <property type="match status" value="1"/>
</dbReference>
<reference evidence="16" key="1">
    <citation type="submission" date="2022-06" db="EMBL/GenBank/DDBJ databases">
        <authorList>
            <consortium name="SYNGENTA / RWTH Aachen University"/>
        </authorList>
    </citation>
    <scope>NUCLEOTIDE SEQUENCE</scope>
</reference>
<dbReference type="Pfam" id="PF09453">
    <property type="entry name" value="HIRA_B"/>
    <property type="match status" value="1"/>
</dbReference>
<evidence type="ECO:0000313" key="16">
    <source>
        <dbReference type="EMBL" id="CAH7669709.1"/>
    </source>
</evidence>
<evidence type="ECO:0000256" key="2">
    <source>
        <dbReference type="ARBA" id="ARBA00007306"/>
    </source>
</evidence>
<dbReference type="GO" id="GO:0000785">
    <property type="term" value="C:chromatin"/>
    <property type="evidence" value="ECO:0007669"/>
    <property type="project" value="TreeGrafter"/>
</dbReference>
<dbReference type="GO" id="GO:0005634">
    <property type="term" value="C:nucleus"/>
    <property type="evidence" value="ECO:0007669"/>
    <property type="project" value="UniProtKB-SubCell"/>
</dbReference>
<dbReference type="SUPFAM" id="SSF50978">
    <property type="entry name" value="WD40 repeat-like"/>
    <property type="match status" value="1"/>
</dbReference>
<accession>A0AAV0ALV8</accession>
<dbReference type="InterPro" id="IPR036322">
    <property type="entry name" value="WD40_repeat_dom_sf"/>
</dbReference>
<evidence type="ECO:0000256" key="3">
    <source>
        <dbReference type="ARBA" id="ARBA00022491"/>
    </source>
</evidence>
<organism evidence="16 17">
    <name type="scientific">Phakopsora pachyrhizi</name>
    <name type="common">Asian soybean rust disease fungus</name>
    <dbReference type="NCBI Taxonomy" id="170000"/>
    <lineage>
        <taxon>Eukaryota</taxon>
        <taxon>Fungi</taxon>
        <taxon>Dikarya</taxon>
        <taxon>Basidiomycota</taxon>
        <taxon>Pucciniomycotina</taxon>
        <taxon>Pucciniomycetes</taxon>
        <taxon>Pucciniales</taxon>
        <taxon>Phakopsoraceae</taxon>
        <taxon>Phakopsora</taxon>
    </lineage>
</organism>
<evidence type="ECO:0000256" key="11">
    <source>
        <dbReference type="RuleBase" id="RU364014"/>
    </source>
</evidence>
<keyword evidence="13" id="KW-1133">Transmembrane helix</keyword>
<feature type="domain" description="Protein HIRA-like C-terminal" evidence="14">
    <location>
        <begin position="668"/>
        <end position="729"/>
    </location>
</feature>
<dbReference type="PANTHER" id="PTHR13831">
    <property type="entry name" value="MEMBER OF THE HIR1 FAMILY OF WD-REPEAT PROTEINS"/>
    <property type="match status" value="1"/>
</dbReference>
<evidence type="ECO:0000256" key="9">
    <source>
        <dbReference type="ARBA" id="ARBA00023242"/>
    </source>
</evidence>
<keyword evidence="4 10" id="KW-0853">WD repeat</keyword>
<dbReference type="InterPro" id="IPR031120">
    <property type="entry name" value="HIR1-like"/>
</dbReference>
<dbReference type="Gene3D" id="2.130.10.10">
    <property type="entry name" value="YVTN repeat-like/Quinoprotein amine dehydrogenase"/>
    <property type="match status" value="2"/>
</dbReference>
<dbReference type="GO" id="GO:0006338">
    <property type="term" value="P:chromatin remodeling"/>
    <property type="evidence" value="ECO:0007669"/>
    <property type="project" value="InterPro"/>
</dbReference>
<evidence type="ECO:0000256" key="7">
    <source>
        <dbReference type="ARBA" id="ARBA00023015"/>
    </source>
</evidence>
<dbReference type="AlphaFoldDB" id="A0AAV0ALV8"/>
<dbReference type="CDD" id="cd00200">
    <property type="entry name" value="WD40"/>
    <property type="match status" value="1"/>
</dbReference>
<name>A0AAV0ALV8_PHAPC</name>
<keyword evidence="9 11" id="KW-0539">Nucleus</keyword>
<evidence type="ECO:0000256" key="10">
    <source>
        <dbReference type="PROSITE-ProRule" id="PRU00221"/>
    </source>
</evidence>
<evidence type="ECO:0000313" key="17">
    <source>
        <dbReference type="Proteomes" id="UP001153365"/>
    </source>
</evidence>
<dbReference type="Pfam" id="PF24105">
    <property type="entry name" value="Beta-prop_CAF1B_HIR1"/>
    <property type="match status" value="1"/>
</dbReference>
<dbReference type="GO" id="GO:0006351">
    <property type="term" value="P:DNA-templated transcription"/>
    <property type="evidence" value="ECO:0007669"/>
    <property type="project" value="InterPro"/>
</dbReference>
<comment type="subcellular location">
    <subcellularLocation>
        <location evidence="1 11">Nucleus</location>
    </subcellularLocation>
</comment>
<sequence length="849" mass="94149">MRIVKPNWVTHEDEKGNPQTIYSVHVHPDGTRIATGSIQNVVKLWSTKPIIDPEAEADGEAKEPRLLCRMEGHDGAVLCVRWTHSGTFLASGSDDSIIMVWLRFPGKSKSFGSKVANIEDWKPAKRLAGHTSDVSGIAWSSDDQYLASIGLDNLVLIWDCQDSAFLLLRRLDLHQGHVNGVAWDPVGQFLATQADDRTVKIWRTTDWKLEANITAPFVDAPMSFFRRLSWSPDGAHIVTPNSMNGPVFVSAVIERNQWTSDISLVGHENVVEVVAYNPQMFLKDKSLPPVGYNICAALALGARNSISIWLTSNSAPLVVLHDVFDRDILDISWAEDGTTLYACSSEGRVAVFIIQELKSIVTMAPPEAKVEFHKTYSFKKPERLRQPRSMSINYASRNPSPLISTGSHITSPSPDPSYRISHPSSDIAPSDLPQKQQTTIMPNGKRRIRPVYLGANDSVMFPLLQVNGRAIAGSSTENLPLPSTQPPSPMKTEPIEEYTPHSCTDAQFASFLTDELKPVATHDNGMGETIRWRDGGSWGDGINAPDELSSTVNSGDDELKLCCKNLDTMVEGELINDTFLCNRYTSTYYNPMIFFIFTFFFARGFFIVGNAKKSRARLIAVAKDLVLWENDFNERQIVSAAVSSSYSAIGFLDNSLLVFNRSGRRDLSLSKMLGSSIRMQDLHPSKSFVAFSGLTSAGLPIIASEDGSLYTYDRDLQSWVVLVDSKDLTGDRRSPSQLESMAHIDGSESSLNAAMVLSSRSDLEICLNSYVNQLIDQRALSKAKDLCEELWSGCSGAFGRESCTGRLKITRNYRLKLLAKTLNTLNATFEFQSIFNEYSVLLRHSKPTD</sequence>
<dbReference type="PROSITE" id="PS50082">
    <property type="entry name" value="WD_REPEATS_2"/>
    <property type="match status" value="4"/>
</dbReference>
<feature type="repeat" description="WD" evidence="10">
    <location>
        <begin position="127"/>
        <end position="159"/>
    </location>
</feature>
<dbReference type="InterPro" id="IPR055410">
    <property type="entry name" value="Beta-prop_CAF1B_HIR1"/>
</dbReference>
<dbReference type="SMART" id="SM00320">
    <property type="entry name" value="WD40"/>
    <property type="match status" value="5"/>
</dbReference>
<evidence type="ECO:0000256" key="4">
    <source>
        <dbReference type="ARBA" id="ARBA00022574"/>
    </source>
</evidence>
<keyword evidence="6 11" id="KW-0156">Chromatin regulator</keyword>
<evidence type="ECO:0000256" key="6">
    <source>
        <dbReference type="ARBA" id="ARBA00022853"/>
    </source>
</evidence>
<dbReference type="InterPro" id="IPR019015">
    <property type="entry name" value="HIRA_B_motif"/>
</dbReference>
<keyword evidence="8 11" id="KW-0804">Transcription</keyword>
<comment type="caution">
    <text evidence="16">The sequence shown here is derived from an EMBL/GenBank/DDBJ whole genome shotgun (WGS) entry which is preliminary data.</text>
</comment>
<dbReference type="EMBL" id="CALTRL010000799">
    <property type="protein sequence ID" value="CAH7669709.1"/>
    <property type="molecule type" value="Genomic_DNA"/>
</dbReference>
<dbReference type="GO" id="GO:0006355">
    <property type="term" value="P:regulation of DNA-templated transcription"/>
    <property type="evidence" value="ECO:0007669"/>
    <property type="project" value="InterPro"/>
</dbReference>
<feature type="compositionally biased region" description="Polar residues" evidence="12">
    <location>
        <begin position="395"/>
        <end position="412"/>
    </location>
</feature>
<evidence type="ECO:0000256" key="12">
    <source>
        <dbReference type="SAM" id="MobiDB-lite"/>
    </source>
</evidence>
<evidence type="ECO:0000256" key="5">
    <source>
        <dbReference type="ARBA" id="ARBA00022737"/>
    </source>
</evidence>
<dbReference type="PROSITE" id="PS50294">
    <property type="entry name" value="WD_REPEATS_REGION"/>
    <property type="match status" value="3"/>
</dbReference>
<evidence type="ECO:0000259" key="15">
    <source>
        <dbReference type="Pfam" id="PF24105"/>
    </source>
</evidence>